<reference evidence="1 2" key="1">
    <citation type="journal article" date="2014" name="Antonie Van Leeuwenhoek">
        <title>Fictibacillus enclensis sp. nov., isolated from marine sediment.</title>
        <authorList>
            <person name="Dastager S.G."/>
            <person name="Mawlankar R."/>
            <person name="Srinivasan K."/>
            <person name="Tang S.K."/>
            <person name="Lee J.C."/>
            <person name="Ramana V.V."/>
            <person name="Shouche Y.S."/>
        </authorList>
    </citation>
    <scope>NUCLEOTIDE SEQUENCE [LARGE SCALE GENOMIC DNA]</scope>
    <source>
        <strain evidence="1 2">NIO-1003</strain>
    </source>
</reference>
<dbReference type="EMBL" id="LNQN01000002">
    <property type="protein sequence ID" value="KSU83856.1"/>
    <property type="molecule type" value="Genomic_DNA"/>
</dbReference>
<accession>A0A0V8JB54</accession>
<gene>
    <name evidence="1" type="ORF">AS030_15100</name>
</gene>
<dbReference type="AlphaFoldDB" id="A0A0V8JB54"/>
<proteinExistence type="predicted"/>
<evidence type="ECO:0000313" key="2">
    <source>
        <dbReference type="Proteomes" id="UP000054099"/>
    </source>
</evidence>
<protein>
    <submittedName>
        <fullName evidence="1">Group-specific protein</fullName>
    </submittedName>
</protein>
<comment type="caution">
    <text evidence="1">The sequence shown here is derived from an EMBL/GenBank/DDBJ whole genome shotgun (WGS) entry which is preliminary data.</text>
</comment>
<sequence>MNKCNMDHSKDDVKRKYEARKEELPEDICGLFDDFLNRNNSQPTLNEMFHLLKKYDLVDELERLERNRKMRSLLLK</sequence>
<name>A0A0V8JB54_9BACL</name>
<dbReference type="Proteomes" id="UP000054099">
    <property type="component" value="Unassembled WGS sequence"/>
</dbReference>
<keyword evidence="2" id="KW-1185">Reference proteome</keyword>
<evidence type="ECO:0000313" key="1">
    <source>
        <dbReference type="EMBL" id="KSU83856.1"/>
    </source>
</evidence>
<dbReference type="OrthoDB" id="2353604at2"/>
<organism evidence="1 2">
    <name type="scientific">Fictibacillus enclensis</name>
    <dbReference type="NCBI Taxonomy" id="1017270"/>
    <lineage>
        <taxon>Bacteria</taxon>
        <taxon>Bacillati</taxon>
        <taxon>Bacillota</taxon>
        <taxon>Bacilli</taxon>
        <taxon>Bacillales</taxon>
        <taxon>Fictibacillaceae</taxon>
        <taxon>Fictibacillus</taxon>
    </lineage>
</organism>
<dbReference type="RefSeq" id="WP_061972779.1">
    <property type="nucleotide sequence ID" value="NZ_CP126109.1"/>
</dbReference>